<keyword evidence="4 8" id="KW-0812">Transmembrane</keyword>
<dbReference type="SUPFAM" id="SSF103473">
    <property type="entry name" value="MFS general substrate transporter"/>
    <property type="match status" value="1"/>
</dbReference>
<keyword evidence="5 8" id="KW-1133">Transmembrane helix</keyword>
<dbReference type="PROSITE" id="PS00216">
    <property type="entry name" value="SUGAR_TRANSPORT_1"/>
    <property type="match status" value="1"/>
</dbReference>
<comment type="subcellular location">
    <subcellularLocation>
        <location evidence="1">Membrane</location>
        <topology evidence="1">Multi-pass membrane protein</topology>
    </subcellularLocation>
</comment>
<evidence type="ECO:0000256" key="2">
    <source>
        <dbReference type="ARBA" id="ARBA00010992"/>
    </source>
</evidence>
<name>A0ABR2Y9C3_9PEZI</name>
<dbReference type="EMBL" id="JARVKM010000001">
    <property type="protein sequence ID" value="KAK9783577.1"/>
    <property type="molecule type" value="Genomic_DNA"/>
</dbReference>
<dbReference type="InterPro" id="IPR020846">
    <property type="entry name" value="MFS_dom"/>
</dbReference>
<dbReference type="PROSITE" id="PS50850">
    <property type="entry name" value="MFS"/>
    <property type="match status" value="1"/>
</dbReference>
<organism evidence="10 11">
    <name type="scientific">Seiridium cardinale</name>
    <dbReference type="NCBI Taxonomy" id="138064"/>
    <lineage>
        <taxon>Eukaryota</taxon>
        <taxon>Fungi</taxon>
        <taxon>Dikarya</taxon>
        <taxon>Ascomycota</taxon>
        <taxon>Pezizomycotina</taxon>
        <taxon>Sordariomycetes</taxon>
        <taxon>Xylariomycetidae</taxon>
        <taxon>Amphisphaeriales</taxon>
        <taxon>Sporocadaceae</taxon>
        <taxon>Seiridium</taxon>
    </lineage>
</organism>
<feature type="transmembrane region" description="Helical" evidence="8">
    <location>
        <begin position="345"/>
        <end position="369"/>
    </location>
</feature>
<comment type="similarity">
    <text evidence="2">Belongs to the major facilitator superfamily. Sugar transporter (TC 2.A.1.1) family.</text>
</comment>
<dbReference type="InterPro" id="IPR050360">
    <property type="entry name" value="MFS_Sugar_Transporters"/>
</dbReference>
<comment type="caution">
    <text evidence="10">The sequence shown here is derived from an EMBL/GenBank/DDBJ whole genome shotgun (WGS) entry which is preliminary data.</text>
</comment>
<sequence>MTVLEPTSRMSGGWLIALVTLVDAMSAMWFGYCQGVFAGVLVSKDFEAMFPQMSDANISGIVTSCFLLGAFFGAILAFVLGDKLGRKKTIIIGHALNFTGATLQCLSWTLPQMVVGRIVNGFGMGMTSTMSPVYLAECARPHMRGRLLVIGASSNVTSFCIANWISYGLYYQSGPLQWRFPLGFQLIFAFILTPILFFTPESPRWLLLVSKEEEALRVIARLAGTTRQDDVAVAEFRSIKEAIRMERESRVPVMDFSGINALGFYLPTLLQENVGFDNKMSRLLTAITGTIYFLSAFGSIAVIDHVGRRRLMLIGSSLTAICHVIASVCLKVGEDDPARTTTMGNVAVSMFVLYHVFFGCTLGGVPWVYSAEINSLGWRTRGAAAATATNWIMAFVVVQFTKVGLDNLGWAFYLIFAGITFCFIPVIFCFYPETSGKTLEDMDHMFFRNPNVFIIVDHLGKHLLFDFWRTNHWFEDVKKPIAKEEGNEGRMCKKTVYDYFKQNIWVITSGHLSTATLKYVVNEIDADRVLFSADYPYETIENYPIFLENTFKDHGVTATFVCITGLNELKVTLNIFDAMRRAGTVKHLVYLSACGDFSLEGIQTGEIRNIAAGYVLIKHIIEAKLRFGLPAQRGQPGGFSWSILGPSLFFDNDLRSKQSILEEGFFDEPIGCKGVIRVDPEDIAIAAANALQDDGQVWAGKKVMVGSLETYINVESAKLWSDGLGNAITPAMSHDDGLVPFEQRFAPKVGPIWARDMRLMYEIFERQAFGITEAEYQDQVALLGNPPASYEAFVKKTTEEWRGSRRGAADNPPKVAPRSNKV</sequence>
<evidence type="ECO:0000256" key="8">
    <source>
        <dbReference type="SAM" id="Phobius"/>
    </source>
</evidence>
<dbReference type="PANTHER" id="PTHR48022">
    <property type="entry name" value="PLASTIDIC GLUCOSE TRANSPORTER 4"/>
    <property type="match status" value="1"/>
</dbReference>
<evidence type="ECO:0000256" key="4">
    <source>
        <dbReference type="ARBA" id="ARBA00022692"/>
    </source>
</evidence>
<dbReference type="InterPro" id="IPR036259">
    <property type="entry name" value="MFS_trans_sf"/>
</dbReference>
<feature type="region of interest" description="Disordered" evidence="7">
    <location>
        <begin position="799"/>
        <end position="822"/>
    </location>
</feature>
<evidence type="ECO:0000256" key="7">
    <source>
        <dbReference type="SAM" id="MobiDB-lite"/>
    </source>
</evidence>
<feature type="transmembrane region" description="Helical" evidence="8">
    <location>
        <begin position="58"/>
        <end position="79"/>
    </location>
</feature>
<feature type="transmembrane region" description="Helical" evidence="8">
    <location>
        <begin position="311"/>
        <end position="333"/>
    </location>
</feature>
<feature type="transmembrane region" description="Helical" evidence="8">
    <location>
        <begin position="410"/>
        <end position="431"/>
    </location>
</feature>
<dbReference type="InterPro" id="IPR036291">
    <property type="entry name" value="NAD(P)-bd_dom_sf"/>
</dbReference>
<dbReference type="Pfam" id="PF00083">
    <property type="entry name" value="Sugar_tr"/>
    <property type="match status" value="1"/>
</dbReference>
<reference evidence="10 11" key="1">
    <citation type="submission" date="2024-02" db="EMBL/GenBank/DDBJ databases">
        <title>First draft genome assembly of two strains of Seiridium cardinale.</title>
        <authorList>
            <person name="Emiliani G."/>
            <person name="Scali E."/>
        </authorList>
    </citation>
    <scope>NUCLEOTIDE SEQUENCE [LARGE SCALE GENOMIC DNA]</scope>
    <source>
        <strain evidence="10 11">BM-138-000479</strain>
    </source>
</reference>
<dbReference type="SUPFAM" id="SSF51735">
    <property type="entry name" value="NAD(P)-binding Rossmann-fold domains"/>
    <property type="match status" value="1"/>
</dbReference>
<dbReference type="Gene3D" id="1.20.1250.20">
    <property type="entry name" value="MFS general substrate transporter like domains"/>
    <property type="match status" value="2"/>
</dbReference>
<evidence type="ECO:0000256" key="3">
    <source>
        <dbReference type="ARBA" id="ARBA00022448"/>
    </source>
</evidence>
<feature type="transmembrane region" description="Helical" evidence="8">
    <location>
        <begin position="178"/>
        <end position="198"/>
    </location>
</feature>
<evidence type="ECO:0000256" key="5">
    <source>
        <dbReference type="ARBA" id="ARBA00022989"/>
    </source>
</evidence>
<feature type="transmembrane region" description="Helical" evidence="8">
    <location>
        <begin position="12"/>
        <end position="38"/>
    </location>
</feature>
<protein>
    <submittedName>
        <fullName evidence="10">General substrate transporter</fullName>
    </submittedName>
</protein>
<dbReference type="PRINTS" id="PR00171">
    <property type="entry name" value="SUGRTRNSPORT"/>
</dbReference>
<evidence type="ECO:0000256" key="1">
    <source>
        <dbReference type="ARBA" id="ARBA00004141"/>
    </source>
</evidence>
<accession>A0ABR2Y9C3</accession>
<evidence type="ECO:0000313" key="10">
    <source>
        <dbReference type="EMBL" id="KAK9783577.1"/>
    </source>
</evidence>
<feature type="transmembrane region" description="Helical" evidence="8">
    <location>
        <begin position="283"/>
        <end position="304"/>
    </location>
</feature>
<dbReference type="Proteomes" id="UP001465668">
    <property type="component" value="Unassembled WGS sequence"/>
</dbReference>
<keyword evidence="6 8" id="KW-0472">Membrane</keyword>
<feature type="transmembrane region" description="Helical" evidence="8">
    <location>
        <begin position="381"/>
        <end position="398"/>
    </location>
</feature>
<dbReference type="InterPro" id="IPR005829">
    <property type="entry name" value="Sugar_transporter_CS"/>
</dbReference>
<feature type="domain" description="Major facilitator superfamily (MFS) profile" evidence="9">
    <location>
        <begin position="19"/>
        <end position="435"/>
    </location>
</feature>
<dbReference type="PANTHER" id="PTHR48022:SF26">
    <property type="entry name" value="MAJOR FACILITATOR SUPERFAMILY (MFS) PROFILE DOMAIN-CONTAINING PROTEIN-RELATED"/>
    <property type="match status" value="1"/>
</dbReference>
<gene>
    <name evidence="10" type="ORF">SCAR479_00136</name>
</gene>
<dbReference type="InterPro" id="IPR003663">
    <property type="entry name" value="Sugar/inositol_transpt"/>
</dbReference>
<evidence type="ECO:0000313" key="11">
    <source>
        <dbReference type="Proteomes" id="UP001465668"/>
    </source>
</evidence>
<dbReference type="SUPFAM" id="SSF51556">
    <property type="entry name" value="Metallo-dependent hydrolases"/>
    <property type="match status" value="1"/>
</dbReference>
<dbReference type="PROSITE" id="PS00217">
    <property type="entry name" value="SUGAR_TRANSPORT_2"/>
    <property type="match status" value="1"/>
</dbReference>
<proteinExistence type="inferred from homology"/>
<feature type="transmembrane region" description="Helical" evidence="8">
    <location>
        <begin position="147"/>
        <end position="166"/>
    </location>
</feature>
<dbReference type="InterPro" id="IPR005828">
    <property type="entry name" value="MFS_sugar_transport-like"/>
</dbReference>
<evidence type="ECO:0000259" key="9">
    <source>
        <dbReference type="PROSITE" id="PS50850"/>
    </source>
</evidence>
<keyword evidence="11" id="KW-1185">Reference proteome</keyword>
<evidence type="ECO:0000256" key="6">
    <source>
        <dbReference type="ARBA" id="ARBA00023136"/>
    </source>
</evidence>
<keyword evidence="3" id="KW-0813">Transport</keyword>
<dbReference type="NCBIfam" id="TIGR00879">
    <property type="entry name" value="SP"/>
    <property type="match status" value="1"/>
</dbReference>
<dbReference type="InterPro" id="IPR032466">
    <property type="entry name" value="Metal_Hydrolase"/>
</dbReference>
<dbReference type="Gene3D" id="3.40.50.720">
    <property type="entry name" value="NAD(P)-binding Rossmann-like Domain"/>
    <property type="match status" value="1"/>
</dbReference>